<evidence type="ECO:0000256" key="4">
    <source>
        <dbReference type="ARBA" id="ARBA00022839"/>
    </source>
</evidence>
<sequence length="932" mass="106505">MNRFAVVDIETTGMSYRQGDRMIQIGLVIVEGSEVVDTYSTYVKPEVSIPPMVESLTNIDDEMVDDAPSFSAIAPTLLRYLDGAYFVAHNVDFDLPFLNEALEDHGYSTFEGRTLDTVELARLVDPTASGYKLSDLAERYDLEFVQPHRADDDANVTGMLLVKLLEKLRSLPLVTLKQLLVYEPMLKSHLRPLLDTWVEDKSQASREVRSDIEIFNGIALKREPDPELKDKQAINHPSAFIDQLYEESGPLQQNVEGFEQRSGQKRMMNDVYDAIQSRAHGLFEVGTGTGKTLGYLVPAALTALETDRPVVISTHTVQLQEQIMDKEISVLKKLLKTPLTATLLKGREHFICLKKFANLVETSSIDLTYEVAMSLAQILVWLTETDHGDLEEVNLVSHSSSFLTMIRGDERSMSEQQGGWFYRDFYFRAKKRARHADLIITNHAVLLTDLAKNKSLLPAYDVAILDEGHHLEEVATKQFGYKLDYHMFSQPLNQLNHKHAPWQKLTNAERLLKMNTSSFSKLIQQIKEDGLHLFQQLSQFAASKFSYLNQTGKASYTFRQNDIDTLQESGPVVEVAHRVEANLYDLLTTLHSFIAELENDQTIEERELNRMRSMLQSEYRRLEEVHHSLVHILLEQDEDAVYWLEAEEKGHDHDVTLYRQPYTVRELLADELFTKKDSVILTSATLAVDGSFAYMSDRLGLEDFPVKTTMIESPFSYDQQVRLVVPKSMPNIKDVGDQEYIDSVVYQLFQLSQRSIGRVLVLFTSYDMLKRTYHLLKEVIDEHIHLVAQGVHGNSRTKLTKNFLQFEQAILLGTNSFWEGLDLPGDDLRCLVIVRLPFTPPQNPLFAAKAKEIEQNGGKPFFDLAVPEAVLRFKQGFGRLIRHKDDRGVVIVLDRRVVSTRYGRKFVQSLPDVDIEEKNDDDLEMLLEGWLY</sequence>
<dbReference type="GO" id="GO:0003678">
    <property type="term" value="F:DNA helicase activity"/>
    <property type="evidence" value="ECO:0007669"/>
    <property type="project" value="TreeGrafter"/>
</dbReference>
<dbReference type="SUPFAM" id="SSF52540">
    <property type="entry name" value="P-loop containing nucleoside triphosphate hydrolases"/>
    <property type="match status" value="1"/>
</dbReference>
<dbReference type="SMART" id="SM00491">
    <property type="entry name" value="HELICc2"/>
    <property type="match status" value="1"/>
</dbReference>
<keyword evidence="12" id="KW-1185">Reference proteome</keyword>
<dbReference type="PROSITE" id="PS51193">
    <property type="entry name" value="HELICASE_ATP_BIND_2"/>
    <property type="match status" value="1"/>
</dbReference>
<dbReference type="NCBIfam" id="TIGR00573">
    <property type="entry name" value="dnaq"/>
    <property type="match status" value="1"/>
</dbReference>
<dbReference type="Gene3D" id="3.40.50.300">
    <property type="entry name" value="P-loop containing nucleotide triphosphate hydrolases"/>
    <property type="match status" value="2"/>
</dbReference>
<dbReference type="Gene3D" id="3.30.420.10">
    <property type="entry name" value="Ribonuclease H-like superfamily/Ribonuclease H"/>
    <property type="match status" value="1"/>
</dbReference>
<evidence type="ECO:0000259" key="10">
    <source>
        <dbReference type="PROSITE" id="PS51194"/>
    </source>
</evidence>
<dbReference type="GO" id="GO:0003677">
    <property type="term" value="F:DNA binding"/>
    <property type="evidence" value="ECO:0007669"/>
    <property type="project" value="InterPro"/>
</dbReference>
<dbReference type="PROSITE" id="PS51194">
    <property type="entry name" value="HELICASE_CTER"/>
    <property type="match status" value="1"/>
</dbReference>
<accession>A0A840QQ75</accession>
<dbReference type="SMART" id="SM00479">
    <property type="entry name" value="EXOIII"/>
    <property type="match status" value="1"/>
</dbReference>
<dbReference type="InterPro" id="IPR006310">
    <property type="entry name" value="DinG"/>
</dbReference>
<keyword evidence="4 6" id="KW-0269">Exonuclease</keyword>
<protein>
    <recommendedName>
        <fullName evidence="6 7">3'-5' exonuclease DinG</fullName>
        <ecNumber evidence="6 7">3.1.-.-</ecNumber>
    </recommendedName>
</protein>
<dbReference type="SUPFAM" id="SSF53098">
    <property type="entry name" value="Ribonuclease H-like"/>
    <property type="match status" value="1"/>
</dbReference>
<keyword evidence="5 6" id="KW-0067">ATP-binding</keyword>
<dbReference type="InterPro" id="IPR027417">
    <property type="entry name" value="P-loop_NTPase"/>
</dbReference>
<keyword evidence="3 6" id="KW-0378">Hydrolase</keyword>
<comment type="function">
    <text evidence="6 7">3'-5' exonuclease.</text>
</comment>
<dbReference type="EC" id="3.1.-.-" evidence="6 7"/>
<dbReference type="InterPro" id="IPR014013">
    <property type="entry name" value="Helic_SF1/SF2_ATP-bd_DinG/Rad3"/>
</dbReference>
<dbReference type="Pfam" id="PF00929">
    <property type="entry name" value="RNase_T"/>
    <property type="match status" value="1"/>
</dbReference>
<dbReference type="Proteomes" id="UP000551878">
    <property type="component" value="Unassembled WGS sequence"/>
</dbReference>
<evidence type="ECO:0000256" key="7">
    <source>
        <dbReference type="RuleBase" id="RU364106"/>
    </source>
</evidence>
<evidence type="ECO:0000256" key="8">
    <source>
        <dbReference type="SAM" id="Coils"/>
    </source>
</evidence>
<comment type="similarity">
    <text evidence="6 7">Belongs to the helicase family. DinG subfamily. Type 2 sub-subfamily.</text>
</comment>
<keyword evidence="2 6" id="KW-0547">Nucleotide-binding</keyword>
<evidence type="ECO:0000256" key="1">
    <source>
        <dbReference type="ARBA" id="ARBA00022722"/>
    </source>
</evidence>
<feature type="domain" description="Helicase C-terminal" evidence="10">
    <location>
        <begin position="744"/>
        <end position="926"/>
    </location>
</feature>
<keyword evidence="8" id="KW-0175">Coiled coil</keyword>
<keyword evidence="11" id="KW-0347">Helicase</keyword>
<dbReference type="Pfam" id="PF04851">
    <property type="entry name" value="ResIII"/>
    <property type="match status" value="1"/>
</dbReference>
<dbReference type="NCBIfam" id="TIGR01407">
    <property type="entry name" value="dinG_rel"/>
    <property type="match status" value="1"/>
</dbReference>
<dbReference type="InterPro" id="IPR013520">
    <property type="entry name" value="Ribonucl_H"/>
</dbReference>
<evidence type="ECO:0000259" key="9">
    <source>
        <dbReference type="PROSITE" id="PS51193"/>
    </source>
</evidence>
<evidence type="ECO:0000256" key="6">
    <source>
        <dbReference type="HAMAP-Rule" id="MF_02206"/>
    </source>
</evidence>
<dbReference type="FunFam" id="3.30.420.10:FF:000045">
    <property type="entry name" value="3'-5' exonuclease DinG"/>
    <property type="match status" value="1"/>
</dbReference>
<dbReference type="PANTHER" id="PTHR11472">
    <property type="entry name" value="DNA REPAIR DEAD HELICASE RAD3/XP-D SUBFAMILY MEMBER"/>
    <property type="match status" value="1"/>
</dbReference>
<dbReference type="AlphaFoldDB" id="A0A840QQ75"/>
<dbReference type="PANTHER" id="PTHR11472:SF34">
    <property type="entry name" value="REGULATOR OF TELOMERE ELONGATION HELICASE 1"/>
    <property type="match status" value="1"/>
</dbReference>
<organism evidence="11 12">
    <name type="scientific">Texcoconibacillus texcoconensis</name>
    <dbReference type="NCBI Taxonomy" id="1095777"/>
    <lineage>
        <taxon>Bacteria</taxon>
        <taxon>Bacillati</taxon>
        <taxon>Bacillota</taxon>
        <taxon>Bacilli</taxon>
        <taxon>Bacillales</taxon>
        <taxon>Bacillaceae</taxon>
        <taxon>Texcoconibacillus</taxon>
    </lineage>
</organism>
<dbReference type="GO" id="GO:0005524">
    <property type="term" value="F:ATP binding"/>
    <property type="evidence" value="ECO:0007669"/>
    <property type="project" value="UniProtKB-UniRule"/>
</dbReference>
<dbReference type="InterPro" id="IPR006054">
    <property type="entry name" value="DnaQ"/>
</dbReference>
<dbReference type="EMBL" id="JACHHB010000007">
    <property type="protein sequence ID" value="MBB5173582.1"/>
    <property type="molecule type" value="Genomic_DNA"/>
</dbReference>
<dbReference type="GO" id="GO:0006260">
    <property type="term" value="P:DNA replication"/>
    <property type="evidence" value="ECO:0007669"/>
    <property type="project" value="InterPro"/>
</dbReference>
<feature type="domain" description="Helicase ATP-binding" evidence="9">
    <location>
        <begin position="250"/>
        <end position="530"/>
    </location>
</feature>
<feature type="coiled-coil region" evidence="8">
    <location>
        <begin position="594"/>
        <end position="625"/>
    </location>
</feature>
<keyword evidence="1 6" id="KW-0540">Nuclease</keyword>
<evidence type="ECO:0000313" key="11">
    <source>
        <dbReference type="EMBL" id="MBB5173582.1"/>
    </source>
</evidence>
<dbReference type="GO" id="GO:0008408">
    <property type="term" value="F:3'-5' exonuclease activity"/>
    <property type="evidence" value="ECO:0007669"/>
    <property type="project" value="UniProtKB-UniRule"/>
</dbReference>
<dbReference type="InterPro" id="IPR006935">
    <property type="entry name" value="Helicase/UvrB_N"/>
</dbReference>
<gene>
    <name evidence="6 7" type="primary">dinG</name>
    <name evidence="11" type="ORF">HNQ41_001771</name>
</gene>
<dbReference type="InterPro" id="IPR001650">
    <property type="entry name" value="Helicase_C-like"/>
</dbReference>
<reference evidence="11 12" key="1">
    <citation type="submission" date="2020-08" db="EMBL/GenBank/DDBJ databases">
        <title>Genomic Encyclopedia of Type Strains, Phase IV (KMG-IV): sequencing the most valuable type-strain genomes for metagenomic binning, comparative biology and taxonomic classification.</title>
        <authorList>
            <person name="Goeker M."/>
        </authorList>
    </citation>
    <scope>NUCLEOTIDE SEQUENCE [LARGE SCALE GENOMIC DNA]</scope>
    <source>
        <strain evidence="11 12">DSM 24696</strain>
    </source>
</reference>
<evidence type="ECO:0000256" key="2">
    <source>
        <dbReference type="ARBA" id="ARBA00022741"/>
    </source>
</evidence>
<dbReference type="InterPro" id="IPR036397">
    <property type="entry name" value="RNaseH_sf"/>
</dbReference>
<dbReference type="Pfam" id="PF13307">
    <property type="entry name" value="Helicase_C_2"/>
    <property type="match status" value="1"/>
</dbReference>
<dbReference type="InterPro" id="IPR045028">
    <property type="entry name" value="DinG/Rad3-like"/>
</dbReference>
<name>A0A840QQ75_9BACI</name>
<comment type="caution">
    <text evidence="6">Lacks conserved residue(s) required for the propagation of feature annotation.</text>
</comment>
<dbReference type="CDD" id="cd06127">
    <property type="entry name" value="DEDDh"/>
    <property type="match status" value="1"/>
</dbReference>
<dbReference type="InterPro" id="IPR006555">
    <property type="entry name" value="ATP-dep_Helicase_C"/>
</dbReference>
<dbReference type="InterPro" id="IPR012337">
    <property type="entry name" value="RNaseH-like_sf"/>
</dbReference>
<dbReference type="RefSeq" id="WP_184664031.1">
    <property type="nucleotide sequence ID" value="NZ_JACHHB010000007.1"/>
</dbReference>
<comment type="caution">
    <text evidence="11">The sequence shown here is derived from an EMBL/GenBank/DDBJ whole genome shotgun (WGS) entry which is preliminary data.</text>
</comment>
<dbReference type="HAMAP" id="MF_02206">
    <property type="entry name" value="DinG_exonucl"/>
    <property type="match status" value="1"/>
</dbReference>
<dbReference type="GO" id="GO:0016818">
    <property type="term" value="F:hydrolase activity, acting on acid anhydrides, in phosphorus-containing anhydrides"/>
    <property type="evidence" value="ECO:0007669"/>
    <property type="project" value="InterPro"/>
</dbReference>
<dbReference type="NCBIfam" id="NF005981">
    <property type="entry name" value="PRK08074.1"/>
    <property type="match status" value="1"/>
</dbReference>
<evidence type="ECO:0000256" key="5">
    <source>
        <dbReference type="ARBA" id="ARBA00022840"/>
    </source>
</evidence>
<dbReference type="GO" id="GO:0003887">
    <property type="term" value="F:DNA-directed DNA polymerase activity"/>
    <property type="evidence" value="ECO:0007669"/>
    <property type="project" value="InterPro"/>
</dbReference>
<proteinExistence type="inferred from homology"/>
<evidence type="ECO:0000313" key="12">
    <source>
        <dbReference type="Proteomes" id="UP000551878"/>
    </source>
</evidence>
<evidence type="ECO:0000256" key="3">
    <source>
        <dbReference type="ARBA" id="ARBA00022801"/>
    </source>
</evidence>